<evidence type="ECO:0000256" key="3">
    <source>
        <dbReference type="ARBA" id="ARBA00012895"/>
    </source>
</evidence>
<name>A0A858U1N8_9MOLU</name>
<evidence type="ECO:0000256" key="7">
    <source>
        <dbReference type="ARBA" id="ARBA00023235"/>
    </source>
</evidence>
<dbReference type="Gene3D" id="3.30.230.10">
    <property type="match status" value="1"/>
</dbReference>
<dbReference type="PANTHER" id="PTHR45866">
    <property type="entry name" value="DNA GYRASE/TOPOISOMERASE SUBUNIT B"/>
    <property type="match status" value="1"/>
</dbReference>
<keyword evidence="4" id="KW-0479">Metal-binding</keyword>
<organism evidence="9 10">
    <name type="scientific">Mycoplasma phocoenae</name>
    <dbReference type="NCBI Taxonomy" id="754517"/>
    <lineage>
        <taxon>Bacteria</taxon>
        <taxon>Bacillati</taxon>
        <taxon>Mycoplasmatota</taxon>
        <taxon>Mollicutes</taxon>
        <taxon>Mycoplasmataceae</taxon>
        <taxon>Mycoplasma</taxon>
    </lineage>
</organism>
<keyword evidence="6" id="KW-0238">DNA-binding</keyword>
<evidence type="ECO:0000313" key="10">
    <source>
        <dbReference type="Proteomes" id="UP000501060"/>
    </source>
</evidence>
<dbReference type="InterPro" id="IPR013506">
    <property type="entry name" value="Topo_IIA_bsu_dom2"/>
</dbReference>
<dbReference type="GO" id="GO:0006265">
    <property type="term" value="P:DNA topological change"/>
    <property type="evidence" value="ECO:0007669"/>
    <property type="project" value="InterPro"/>
</dbReference>
<dbReference type="InterPro" id="IPR013760">
    <property type="entry name" value="Topo_IIA-like_dom_sf"/>
</dbReference>
<dbReference type="EC" id="5.6.2.2" evidence="3"/>
<reference evidence="9 10" key="1">
    <citation type="submission" date="2020-04" db="EMBL/GenBank/DDBJ databases">
        <title>Novel Mycoplasma species detected in Phocoena phocoena (harbor porpoise) from the USA.</title>
        <authorList>
            <person name="Volokhov D.V."/>
        </authorList>
    </citation>
    <scope>NUCLEOTIDE SEQUENCE [LARGE SCALE GENOMIC DNA]</scope>
    <source>
        <strain evidence="9 10">Phocoena C-264-GEN</strain>
    </source>
</reference>
<dbReference type="PROSITE" id="PS00177">
    <property type="entry name" value="TOPOISOMERASE_II"/>
    <property type="match status" value="1"/>
</dbReference>
<dbReference type="InterPro" id="IPR014721">
    <property type="entry name" value="Ribsml_uS5_D2-typ_fold_subgr"/>
</dbReference>
<dbReference type="PANTHER" id="PTHR45866:SF12">
    <property type="entry name" value="DNA TOPOISOMERASE 4 SUBUNIT B"/>
    <property type="match status" value="1"/>
</dbReference>
<dbReference type="GO" id="GO:0034335">
    <property type="term" value="F:DNA negative supercoiling activity"/>
    <property type="evidence" value="ECO:0007669"/>
    <property type="project" value="UniProtKB-ARBA"/>
</dbReference>
<dbReference type="PRINTS" id="PR00418">
    <property type="entry name" value="TPI2FAMILY"/>
</dbReference>
<dbReference type="Pfam" id="PF00204">
    <property type="entry name" value="DNA_gyraseB"/>
    <property type="match status" value="1"/>
</dbReference>
<protein>
    <recommendedName>
        <fullName evidence="3">DNA topoisomerase (ATP-hydrolyzing)</fullName>
        <ecNumber evidence="3">5.6.2.2</ecNumber>
    </recommendedName>
</protein>
<keyword evidence="5" id="KW-0460">Magnesium</keyword>
<dbReference type="InterPro" id="IPR036890">
    <property type="entry name" value="HATPase_C_sf"/>
</dbReference>
<dbReference type="InterPro" id="IPR000565">
    <property type="entry name" value="Topo_IIA_B"/>
</dbReference>
<dbReference type="SUPFAM" id="SSF55874">
    <property type="entry name" value="ATPase domain of HSP90 chaperone/DNA topoisomerase II/histidine kinase"/>
    <property type="match status" value="1"/>
</dbReference>
<dbReference type="Gene3D" id="3.30.565.10">
    <property type="entry name" value="Histidine kinase-like ATPase, C-terminal domain"/>
    <property type="match status" value="1"/>
</dbReference>
<comment type="cofactor">
    <cofactor evidence="2">
        <name>Mg(2+)</name>
        <dbReference type="ChEBI" id="CHEBI:18420"/>
    </cofactor>
</comment>
<dbReference type="GO" id="GO:0005694">
    <property type="term" value="C:chromosome"/>
    <property type="evidence" value="ECO:0007669"/>
    <property type="project" value="InterPro"/>
</dbReference>
<accession>A0A858U1N8</accession>
<dbReference type="AlphaFoldDB" id="A0A858U1N8"/>
<dbReference type="InterPro" id="IPR020568">
    <property type="entry name" value="Ribosomal_Su5_D2-typ_SF"/>
</dbReference>
<dbReference type="Proteomes" id="UP000501060">
    <property type="component" value="Chromosome"/>
</dbReference>
<dbReference type="SUPFAM" id="SSF54211">
    <property type="entry name" value="Ribosomal protein S5 domain 2-like"/>
    <property type="match status" value="1"/>
</dbReference>
<dbReference type="Pfam" id="PF00986">
    <property type="entry name" value="DNA_gyraseB_C"/>
    <property type="match status" value="1"/>
</dbReference>
<dbReference type="Gene3D" id="3.40.50.670">
    <property type="match status" value="1"/>
</dbReference>
<keyword evidence="7 9" id="KW-0413">Isomerase</keyword>
<evidence type="ECO:0000259" key="8">
    <source>
        <dbReference type="PROSITE" id="PS50880"/>
    </source>
</evidence>
<dbReference type="KEGG" id="mphe:HGG69_01730"/>
<dbReference type="CDD" id="cd00822">
    <property type="entry name" value="TopoII_Trans_DNA_gyrase"/>
    <property type="match status" value="1"/>
</dbReference>
<gene>
    <name evidence="9" type="primary">parE</name>
    <name evidence="9" type="ORF">HGG69_01730</name>
</gene>
<evidence type="ECO:0000256" key="5">
    <source>
        <dbReference type="ARBA" id="ARBA00022842"/>
    </source>
</evidence>
<dbReference type="FunFam" id="3.30.565.10:FF:000002">
    <property type="entry name" value="DNA gyrase subunit B"/>
    <property type="match status" value="1"/>
</dbReference>
<dbReference type="GO" id="GO:0046872">
    <property type="term" value="F:metal ion binding"/>
    <property type="evidence" value="ECO:0007669"/>
    <property type="project" value="UniProtKB-KW"/>
</dbReference>
<dbReference type="PRINTS" id="PR01159">
    <property type="entry name" value="DNAGYRASEB"/>
</dbReference>
<dbReference type="InterPro" id="IPR013759">
    <property type="entry name" value="Topo_IIA_B_C"/>
</dbReference>
<dbReference type="NCBIfam" id="TIGR01058">
    <property type="entry name" value="parE_Gpos"/>
    <property type="match status" value="1"/>
</dbReference>
<evidence type="ECO:0000256" key="6">
    <source>
        <dbReference type="ARBA" id="ARBA00023125"/>
    </source>
</evidence>
<dbReference type="PROSITE" id="PS50880">
    <property type="entry name" value="TOPRIM"/>
    <property type="match status" value="1"/>
</dbReference>
<dbReference type="Pfam" id="PF01751">
    <property type="entry name" value="Toprim"/>
    <property type="match status" value="1"/>
</dbReference>
<dbReference type="InterPro" id="IPR003594">
    <property type="entry name" value="HATPase_dom"/>
</dbReference>
<keyword evidence="10" id="KW-1185">Reference proteome</keyword>
<dbReference type="InterPro" id="IPR006171">
    <property type="entry name" value="TOPRIM_dom"/>
</dbReference>
<dbReference type="SMART" id="SM00387">
    <property type="entry name" value="HATPase_c"/>
    <property type="match status" value="1"/>
</dbReference>
<evidence type="ECO:0000256" key="4">
    <source>
        <dbReference type="ARBA" id="ARBA00022723"/>
    </source>
</evidence>
<dbReference type="EMBL" id="CP051481">
    <property type="protein sequence ID" value="QJG67034.1"/>
    <property type="molecule type" value="Genomic_DNA"/>
</dbReference>
<dbReference type="InterPro" id="IPR018522">
    <property type="entry name" value="TopoIIA_CS"/>
</dbReference>
<dbReference type="NCBIfam" id="NF004189">
    <property type="entry name" value="PRK05644.1"/>
    <property type="match status" value="1"/>
</dbReference>
<dbReference type="InterPro" id="IPR001241">
    <property type="entry name" value="Topo_IIA"/>
</dbReference>
<dbReference type="GO" id="GO:0003677">
    <property type="term" value="F:DNA binding"/>
    <property type="evidence" value="ECO:0007669"/>
    <property type="project" value="UniProtKB-KW"/>
</dbReference>
<dbReference type="RefSeq" id="WP_169605085.1">
    <property type="nucleotide sequence ID" value="NZ_CP051481.1"/>
</dbReference>
<evidence type="ECO:0000256" key="2">
    <source>
        <dbReference type="ARBA" id="ARBA00001946"/>
    </source>
</evidence>
<evidence type="ECO:0000313" key="9">
    <source>
        <dbReference type="EMBL" id="QJG67034.1"/>
    </source>
</evidence>
<dbReference type="GO" id="GO:0005524">
    <property type="term" value="F:ATP binding"/>
    <property type="evidence" value="ECO:0007669"/>
    <property type="project" value="InterPro"/>
</dbReference>
<dbReference type="SUPFAM" id="SSF56719">
    <property type="entry name" value="Type II DNA topoisomerase"/>
    <property type="match status" value="1"/>
</dbReference>
<sequence length="638" mass="71961">MSNYDSNDLKVLKGLEAVRKRPGMYIGSTDTNGLHHLVWEILDNAFDEALAGFATEVKLTLKQDNSIIVEDNGRGIPVDKHKETKKSGVELVFTELHAGGKFEGTAYKVSGGLHGVGSSVVNALSEKLKVTVYKDKQEYVTEFKQETILTRTTAVGKTDKTGTKVQFWADPLIFKKIRYSNDTIIDKLREASFLIPGIKIVFTNEFNSTEEVFETKEGIKQYIEYINTDRNAISQVVCIKGEAKEINVEIAFQYTDTYSEIIQSYVNNVKTQDGGTHETGFKSALTKIINEYSNEKGFLKNKSFDGSDVREGIVAIISLKVPEHILEFVGQTKDKLGTPQGREAVENIMQQNLKIFLNENKNEANNILQKIKKSFDARNAARNARNEIRKVKNKLDNKKIISGKLTPAQTKNPKERELFLVEGDSAGGSAKQGRDAKKQAILPLKGKVVNSEKDKLIDVIKNEELGTIINILGTGIGEDFDINKLEYNKVIIMTDADTDGAHIQILLLTFFFRHMRPLVERGHVYIALPPLFKISGNKNKKQTVEYVWLEDELKDVTKEFSSYTVQRYKGLGEMNADQLWDTTMNPATRTLIRVSIEDGLLAEKRVSVFMGSNAESRKRWIENNIDFTLEDDYEIKDK</sequence>
<dbReference type="InterPro" id="IPR005740">
    <property type="entry name" value="ParE_type2"/>
</dbReference>
<dbReference type="Pfam" id="PF02518">
    <property type="entry name" value="HATPase_c"/>
    <property type="match status" value="1"/>
</dbReference>
<dbReference type="CDD" id="cd16928">
    <property type="entry name" value="HATPase_GyrB-like"/>
    <property type="match status" value="1"/>
</dbReference>
<dbReference type="InterPro" id="IPR002288">
    <property type="entry name" value="DNA_gyrase_B_C"/>
</dbReference>
<proteinExistence type="predicted"/>
<feature type="domain" description="Toprim" evidence="8">
    <location>
        <begin position="416"/>
        <end position="530"/>
    </location>
</feature>
<comment type="catalytic activity">
    <reaction evidence="1">
        <text>ATP-dependent breakage, passage and rejoining of double-stranded DNA.</text>
        <dbReference type="EC" id="5.6.2.2"/>
    </reaction>
</comment>
<evidence type="ECO:0000256" key="1">
    <source>
        <dbReference type="ARBA" id="ARBA00000185"/>
    </source>
</evidence>
<dbReference type="SMART" id="SM00433">
    <property type="entry name" value="TOP2c"/>
    <property type="match status" value="1"/>
</dbReference>